<sequence length="502" mass="57437">MQDEDSDDDSESQDERDSSDVEECDGVTNENFEDILTPDAHEPLYPGAKISAKALFMDMKLCPGFYGCQKSKIRGETLNRIRVFPFKSKLDMRTTAETEYLASLAEKEKSLVDRFTDILGVKGRSVLSQIVYKYIETTSIDVMHCVFINLTKKLLTLWFGSRFSDESSSMRTFLGDFNAFLKKLRPTDQTARLPRSLDDFMYWKASEWKNFLLVYSLPLLEKFMPKVYFDHHILLVHGISLLSMSSVTQDMMKKARACLSEYVKRFGIIYGKEHMISNIHLLLHLADVVEQFGPLWVTSCFPFEALNGVLKGNVHGSQKPELQIASTVSIYLNLNELRKRISKNSEEVSLFCEKVFARNRIRRKTLEISDHTYVIGSWLNNMIIESDSNEIKKTDSSCIRYITDRRSEIAEVKQFVRASVRHSCEALGCKCTPEIYAIISKCRVRPAFSCNVTKNSLPNFHRGDGCDELTAIKVSDISSVCYKLYVDGDMYIVEPCNNSEVE</sequence>
<keyword evidence="2" id="KW-1185">Reference proteome</keyword>
<accession>A0ACC2N4G4</accession>
<dbReference type="Proteomes" id="UP001239111">
    <property type="component" value="Chromosome 4"/>
</dbReference>
<dbReference type="EMBL" id="CM056744">
    <property type="protein sequence ID" value="KAJ8665848.1"/>
    <property type="molecule type" value="Genomic_DNA"/>
</dbReference>
<comment type="caution">
    <text evidence="1">The sequence shown here is derived from an EMBL/GenBank/DDBJ whole genome shotgun (WGS) entry which is preliminary data.</text>
</comment>
<gene>
    <name evidence="1" type="ORF">QAD02_007510</name>
</gene>
<name>A0ACC2N4G4_9HYME</name>
<proteinExistence type="predicted"/>
<reference evidence="1" key="1">
    <citation type="submission" date="2023-04" db="EMBL/GenBank/DDBJ databases">
        <title>A chromosome-level genome assembly of the parasitoid wasp Eretmocerus hayati.</title>
        <authorList>
            <person name="Zhong Y."/>
            <person name="Liu S."/>
            <person name="Liu Y."/>
        </authorList>
    </citation>
    <scope>NUCLEOTIDE SEQUENCE</scope>
    <source>
        <strain evidence="1">ZJU_SS_LIU_2023</strain>
    </source>
</reference>
<protein>
    <submittedName>
        <fullName evidence="1">Uncharacterized protein</fullName>
    </submittedName>
</protein>
<organism evidence="1 2">
    <name type="scientific">Eretmocerus hayati</name>
    <dbReference type="NCBI Taxonomy" id="131215"/>
    <lineage>
        <taxon>Eukaryota</taxon>
        <taxon>Metazoa</taxon>
        <taxon>Ecdysozoa</taxon>
        <taxon>Arthropoda</taxon>
        <taxon>Hexapoda</taxon>
        <taxon>Insecta</taxon>
        <taxon>Pterygota</taxon>
        <taxon>Neoptera</taxon>
        <taxon>Endopterygota</taxon>
        <taxon>Hymenoptera</taxon>
        <taxon>Apocrita</taxon>
        <taxon>Proctotrupomorpha</taxon>
        <taxon>Chalcidoidea</taxon>
        <taxon>Aphelinidae</taxon>
        <taxon>Aphelininae</taxon>
        <taxon>Eretmocerus</taxon>
    </lineage>
</organism>
<evidence type="ECO:0000313" key="1">
    <source>
        <dbReference type="EMBL" id="KAJ8665848.1"/>
    </source>
</evidence>
<evidence type="ECO:0000313" key="2">
    <source>
        <dbReference type="Proteomes" id="UP001239111"/>
    </source>
</evidence>